<sequence length="93" mass="10576">EFVHINDVTSEEEESDLHNNVEDEENDAQKEGDKVIARICGKCEQKFNPTTTIRILDLSQGTITEITAFFLAISSFSYKYSKPWFLAMVLTIA</sequence>
<keyword evidence="3" id="KW-1185">Reference proteome</keyword>
<dbReference type="Proteomes" id="UP000789396">
    <property type="component" value="Unassembled WGS sequence"/>
</dbReference>
<feature type="compositionally biased region" description="Basic and acidic residues" evidence="1">
    <location>
        <begin position="16"/>
        <end position="30"/>
    </location>
</feature>
<reference evidence="2" key="1">
    <citation type="submission" date="2021-06" db="EMBL/GenBank/DDBJ databases">
        <authorList>
            <person name="Kallberg Y."/>
            <person name="Tangrot J."/>
            <person name="Rosling A."/>
        </authorList>
    </citation>
    <scope>NUCLEOTIDE SEQUENCE</scope>
    <source>
        <strain evidence="2">IN212</strain>
    </source>
</reference>
<dbReference type="AlphaFoldDB" id="A0A9N8ZMI5"/>
<evidence type="ECO:0000256" key="1">
    <source>
        <dbReference type="SAM" id="MobiDB-lite"/>
    </source>
</evidence>
<comment type="caution">
    <text evidence="2">The sequence shown here is derived from an EMBL/GenBank/DDBJ whole genome shotgun (WGS) entry which is preliminary data.</text>
</comment>
<accession>A0A9N8ZMI5</accession>
<gene>
    <name evidence="2" type="ORF">RFULGI_LOCUS2419</name>
</gene>
<organism evidence="2 3">
    <name type="scientific">Racocetra fulgida</name>
    <dbReference type="NCBI Taxonomy" id="60492"/>
    <lineage>
        <taxon>Eukaryota</taxon>
        <taxon>Fungi</taxon>
        <taxon>Fungi incertae sedis</taxon>
        <taxon>Mucoromycota</taxon>
        <taxon>Glomeromycotina</taxon>
        <taxon>Glomeromycetes</taxon>
        <taxon>Diversisporales</taxon>
        <taxon>Gigasporaceae</taxon>
        <taxon>Racocetra</taxon>
    </lineage>
</organism>
<evidence type="ECO:0000313" key="2">
    <source>
        <dbReference type="EMBL" id="CAG8500607.1"/>
    </source>
</evidence>
<protein>
    <submittedName>
        <fullName evidence="2">17010_t:CDS:1</fullName>
    </submittedName>
</protein>
<proteinExistence type="predicted"/>
<dbReference type="EMBL" id="CAJVPZ010001826">
    <property type="protein sequence ID" value="CAG8500607.1"/>
    <property type="molecule type" value="Genomic_DNA"/>
</dbReference>
<evidence type="ECO:0000313" key="3">
    <source>
        <dbReference type="Proteomes" id="UP000789396"/>
    </source>
</evidence>
<feature type="non-terminal residue" evidence="2">
    <location>
        <position position="93"/>
    </location>
</feature>
<feature type="region of interest" description="Disordered" evidence="1">
    <location>
        <begin position="1"/>
        <end position="30"/>
    </location>
</feature>
<dbReference type="OrthoDB" id="2413521at2759"/>
<name>A0A9N8ZMI5_9GLOM</name>